<accession>A0AAN7UCC1</accession>
<evidence type="ECO:0000313" key="2">
    <source>
        <dbReference type="Proteomes" id="UP001305414"/>
    </source>
</evidence>
<name>A0AAN7UCC1_9PEZI</name>
<dbReference type="Proteomes" id="UP001305414">
    <property type="component" value="Unassembled WGS sequence"/>
</dbReference>
<keyword evidence="2" id="KW-1185">Reference proteome</keyword>
<evidence type="ECO:0000313" key="1">
    <source>
        <dbReference type="EMBL" id="KAK5624792.1"/>
    </source>
</evidence>
<protein>
    <submittedName>
        <fullName evidence="1">Uncharacterized protein</fullName>
    </submittedName>
</protein>
<reference evidence="1 2" key="1">
    <citation type="submission" date="2023-10" db="EMBL/GenBank/DDBJ databases">
        <title>Draft genome sequence of Xylaria bambusicola isolate GMP-LS, the root and basal stem rot pathogen of sugarcane in Indonesia.</title>
        <authorList>
            <person name="Selvaraj P."/>
            <person name="Muralishankar V."/>
            <person name="Muruganantham S."/>
            <person name="Sp S."/>
            <person name="Haryani S."/>
            <person name="Lau K.J.X."/>
            <person name="Naqvi N.I."/>
        </authorList>
    </citation>
    <scope>NUCLEOTIDE SEQUENCE [LARGE SCALE GENOMIC DNA]</scope>
    <source>
        <strain evidence="1">GMP-LS</strain>
    </source>
</reference>
<dbReference type="EMBL" id="JAWHQM010000001">
    <property type="protein sequence ID" value="KAK5624792.1"/>
    <property type="molecule type" value="Genomic_DNA"/>
</dbReference>
<proteinExistence type="predicted"/>
<gene>
    <name evidence="1" type="ORF">RRF57_000508</name>
</gene>
<sequence>MMIHLCVYLSVARVQYSDMKSIRPKETQESVINLDPRMPEIPTSLPASSISLMALLLIYVTAALPIRSTKAPRPEIDMLAQTINIWTLFRNRTTTARLTRKVNPVRPLASAKRTSKARSASLALSTAFWTESGIGS</sequence>
<dbReference type="AlphaFoldDB" id="A0AAN7UCC1"/>
<comment type="caution">
    <text evidence="1">The sequence shown here is derived from an EMBL/GenBank/DDBJ whole genome shotgun (WGS) entry which is preliminary data.</text>
</comment>
<organism evidence="1 2">
    <name type="scientific">Xylaria bambusicola</name>
    <dbReference type="NCBI Taxonomy" id="326684"/>
    <lineage>
        <taxon>Eukaryota</taxon>
        <taxon>Fungi</taxon>
        <taxon>Dikarya</taxon>
        <taxon>Ascomycota</taxon>
        <taxon>Pezizomycotina</taxon>
        <taxon>Sordariomycetes</taxon>
        <taxon>Xylariomycetidae</taxon>
        <taxon>Xylariales</taxon>
        <taxon>Xylariaceae</taxon>
        <taxon>Xylaria</taxon>
    </lineage>
</organism>